<dbReference type="Proteomes" id="UP000039865">
    <property type="component" value="Unassembled WGS sequence"/>
</dbReference>
<dbReference type="PANTHER" id="PTHR23244">
    <property type="entry name" value="KELCH REPEAT DOMAIN"/>
    <property type="match status" value="1"/>
</dbReference>
<gene>
    <name evidence="2" type="primary">Contig12159.g13003</name>
    <name evidence="2" type="ORF">STYLEM_12044</name>
</gene>
<evidence type="ECO:0000313" key="3">
    <source>
        <dbReference type="Proteomes" id="UP000039865"/>
    </source>
</evidence>
<accession>A0A078AKV6</accession>
<feature type="compositionally biased region" description="Polar residues" evidence="1">
    <location>
        <begin position="202"/>
        <end position="213"/>
    </location>
</feature>
<name>A0A078AKV6_STYLE</name>
<dbReference type="InParanoid" id="A0A078AKV6"/>
<dbReference type="SUPFAM" id="SSF117281">
    <property type="entry name" value="Kelch motif"/>
    <property type="match status" value="1"/>
</dbReference>
<dbReference type="EMBL" id="CCKQ01011439">
    <property type="protein sequence ID" value="CDW83005.1"/>
    <property type="molecule type" value="Genomic_DNA"/>
</dbReference>
<proteinExistence type="predicted"/>
<evidence type="ECO:0000313" key="2">
    <source>
        <dbReference type="EMBL" id="CDW83005.1"/>
    </source>
</evidence>
<organism evidence="2 3">
    <name type="scientific">Stylonychia lemnae</name>
    <name type="common">Ciliate</name>
    <dbReference type="NCBI Taxonomy" id="5949"/>
    <lineage>
        <taxon>Eukaryota</taxon>
        <taxon>Sar</taxon>
        <taxon>Alveolata</taxon>
        <taxon>Ciliophora</taxon>
        <taxon>Intramacronucleata</taxon>
        <taxon>Spirotrichea</taxon>
        <taxon>Stichotrichia</taxon>
        <taxon>Sporadotrichida</taxon>
        <taxon>Oxytrichidae</taxon>
        <taxon>Stylonychinae</taxon>
        <taxon>Stylonychia</taxon>
    </lineage>
</organism>
<sequence length="832" mass="96530">MRKEWQIKENRTNQATIEFPFDVEDPKLMHKAIFSSPQNSLLKIKATQENIQTKLSKFEDSFAQRFQDQIVKIGKKKILDSVESNEKNEQSNLQKIDVSEYFDAVRSAKKEKDKEVIQENKELQIKLQKQLSQFKNLKDVNDKLFYTPALNLSSIKSPVVNIDSINDRIKPLSNNLSNNDYKTNSMGHLNSMNSTIIIQDYRQQQQANDGSTRNKSRSPDRPNPMRHQLLLRRYNIRKAEEQNNIMSGSRRDSIENQQQTLKCLNEQNKLSYNKDAFLRFYKLKQSLQSQNILFNQLQEQQKISNNGSNLSNVENNPDFFVTAKTYFHQQNIRHISIGFAISAINDNIYLIGGKISSFTRKGISKAFYDSGLQNLRFEEILDPQQDQSALFNDIFNRYGHHMHTFDDQLVIVGGESGAINNNSVRAVIGDIAFLNVKNMRRQVINFRRPLFKLRAFASCILGKYLYQFGGIIESGEVSNKLIRINLTQDKNELFKWSDVDLQIDQKSLKSIPARSYASIEPVYYEQKIKKYKGRNQDFNLRSLTQEIDWKLASSYIEEEGMYIFGGLDDQTQPSNDLFIIQIDQYKIHQIKKLITFGKIPAKRFMHSMNLFQQSNVLIITGGRNDNLPQNNILGDMHVLYLDSLTWIEVSFCSAKIIPRFQFQSVIIDTKLIIIGGMNSSYKIMHDYEVIELDQETNFQNHASKYLFKKMGSFLRANLAKKKSMEFNNPLQQSTLDLQIEQHQVNKETPSVIKQMRSKEQILQDLLKLNLSKAYISPTSGTQINSTKSSHSNTRYLNKSSINIEQDYRDNNLSINLPQPKEFIFRGKRRSIN</sequence>
<dbReference type="Gene3D" id="2.120.10.80">
    <property type="entry name" value="Kelch-type beta propeller"/>
    <property type="match status" value="2"/>
</dbReference>
<dbReference type="AlphaFoldDB" id="A0A078AKV6"/>
<dbReference type="OrthoDB" id="313282at2759"/>
<dbReference type="InterPro" id="IPR015915">
    <property type="entry name" value="Kelch-typ_b-propeller"/>
</dbReference>
<feature type="region of interest" description="Disordered" evidence="1">
    <location>
        <begin position="202"/>
        <end position="228"/>
    </location>
</feature>
<keyword evidence="3" id="KW-1185">Reference proteome</keyword>
<dbReference type="Pfam" id="PF24681">
    <property type="entry name" value="Kelch_KLHDC2_KLHL20_DRC7"/>
    <property type="match status" value="1"/>
</dbReference>
<reference evidence="2 3" key="1">
    <citation type="submission" date="2014-06" db="EMBL/GenBank/DDBJ databases">
        <authorList>
            <person name="Swart Estienne"/>
        </authorList>
    </citation>
    <scope>NUCLEOTIDE SEQUENCE [LARGE SCALE GENOMIC DNA]</scope>
    <source>
        <strain evidence="2 3">130c</strain>
    </source>
</reference>
<evidence type="ECO:0000256" key="1">
    <source>
        <dbReference type="SAM" id="MobiDB-lite"/>
    </source>
</evidence>
<protein>
    <submittedName>
        <fullName evidence="2">Kelch motif family protein</fullName>
    </submittedName>
</protein>